<dbReference type="InterPro" id="IPR003439">
    <property type="entry name" value="ABC_transporter-like_ATP-bd"/>
</dbReference>
<name>A0A9W8TG39_9PEZI</name>
<evidence type="ECO:0000256" key="1">
    <source>
        <dbReference type="ARBA" id="ARBA00022737"/>
    </source>
</evidence>
<dbReference type="PANTHER" id="PTHR19211:SF135">
    <property type="entry name" value="ATPASE, PUTATIVE (AFU_ORTHOLOGUE AFUA_1G16440)-RELATED"/>
    <property type="match status" value="1"/>
</dbReference>
<dbReference type="PANTHER" id="PTHR19211">
    <property type="entry name" value="ATP-BINDING TRANSPORT PROTEIN-RELATED"/>
    <property type="match status" value="1"/>
</dbReference>
<gene>
    <name evidence="3" type="ORF">NPX13_g11181</name>
</gene>
<dbReference type="Gene3D" id="3.40.50.300">
    <property type="entry name" value="P-loop containing nucleotide triphosphate hydrolases"/>
    <property type="match status" value="1"/>
</dbReference>
<proteinExistence type="predicted"/>
<dbReference type="EMBL" id="JANPWZ010003553">
    <property type="protein sequence ID" value="KAJ3552147.1"/>
    <property type="molecule type" value="Genomic_DNA"/>
</dbReference>
<organism evidence="3 4">
    <name type="scientific">Xylaria arbuscula</name>
    <dbReference type="NCBI Taxonomy" id="114810"/>
    <lineage>
        <taxon>Eukaryota</taxon>
        <taxon>Fungi</taxon>
        <taxon>Dikarya</taxon>
        <taxon>Ascomycota</taxon>
        <taxon>Pezizomycotina</taxon>
        <taxon>Sordariomycetes</taxon>
        <taxon>Xylariomycetidae</taxon>
        <taxon>Xylariales</taxon>
        <taxon>Xylariaceae</taxon>
        <taxon>Xylaria</taxon>
    </lineage>
</organism>
<dbReference type="Pfam" id="PF00005">
    <property type="entry name" value="ABC_tran"/>
    <property type="match status" value="1"/>
</dbReference>
<reference evidence="3" key="1">
    <citation type="submission" date="2022-07" db="EMBL/GenBank/DDBJ databases">
        <title>Genome Sequence of Xylaria arbuscula.</title>
        <authorList>
            <person name="Buettner E."/>
        </authorList>
    </citation>
    <scope>NUCLEOTIDE SEQUENCE</scope>
    <source>
        <strain evidence="3">VT107</strain>
    </source>
</reference>
<dbReference type="AlphaFoldDB" id="A0A9W8TG39"/>
<evidence type="ECO:0000259" key="2">
    <source>
        <dbReference type="Pfam" id="PF00005"/>
    </source>
</evidence>
<dbReference type="VEuPathDB" id="FungiDB:F4678DRAFT_465204"/>
<protein>
    <recommendedName>
        <fullName evidence="2">ABC transporter domain-containing protein</fullName>
    </recommendedName>
</protein>
<dbReference type="SUPFAM" id="SSF52540">
    <property type="entry name" value="P-loop containing nucleoside triphosphate hydrolases"/>
    <property type="match status" value="1"/>
</dbReference>
<sequence>MATASGSSGTVNLHPRVKIGYYSQHAVEKLQGRGVSEPDLTALTLLLEEMAVTQQQEEGRVRAFLSSLGLSGRIVSDVPVRKLSGGQLVRLEMARILCISPHCLILDEATTHLDYETVTAMREALRLWEGAVVVVSHDRWFVRGVVEGHVDDGDGGSGLSDEEEDTISTPRRRIVYRLRAGQMSELAGGVQQFENSLEKRVAKLIDS</sequence>
<evidence type="ECO:0000313" key="3">
    <source>
        <dbReference type="EMBL" id="KAJ3552147.1"/>
    </source>
</evidence>
<keyword evidence="1" id="KW-0677">Repeat</keyword>
<dbReference type="InterPro" id="IPR027417">
    <property type="entry name" value="P-loop_NTPase"/>
</dbReference>
<dbReference type="GO" id="GO:0005524">
    <property type="term" value="F:ATP binding"/>
    <property type="evidence" value="ECO:0007669"/>
    <property type="project" value="InterPro"/>
</dbReference>
<evidence type="ECO:0000313" key="4">
    <source>
        <dbReference type="Proteomes" id="UP001148614"/>
    </source>
</evidence>
<dbReference type="InterPro" id="IPR050611">
    <property type="entry name" value="ABCF"/>
</dbReference>
<accession>A0A9W8TG39</accession>
<comment type="caution">
    <text evidence="3">The sequence shown here is derived from an EMBL/GenBank/DDBJ whole genome shotgun (WGS) entry which is preliminary data.</text>
</comment>
<feature type="domain" description="ABC transporter" evidence="2">
    <location>
        <begin position="14"/>
        <end position="111"/>
    </location>
</feature>
<dbReference type="Proteomes" id="UP001148614">
    <property type="component" value="Unassembled WGS sequence"/>
</dbReference>
<dbReference type="GO" id="GO:0016887">
    <property type="term" value="F:ATP hydrolysis activity"/>
    <property type="evidence" value="ECO:0007669"/>
    <property type="project" value="InterPro"/>
</dbReference>
<keyword evidence="4" id="KW-1185">Reference proteome</keyword>